<evidence type="ECO:0000256" key="3">
    <source>
        <dbReference type="ARBA" id="ARBA00022448"/>
    </source>
</evidence>
<dbReference type="SMART" id="SM00809">
    <property type="entry name" value="Alpha_adaptinC2"/>
    <property type="match status" value="1"/>
</dbReference>
<dbReference type="Gene3D" id="1.20.5.170">
    <property type="match status" value="1"/>
</dbReference>
<dbReference type="SUPFAM" id="SSF48464">
    <property type="entry name" value="ENTH/VHS domain"/>
    <property type="match status" value="1"/>
</dbReference>
<dbReference type="Pfam" id="PF03127">
    <property type="entry name" value="GAT"/>
    <property type="match status" value="1"/>
</dbReference>
<dbReference type="GO" id="GO:0005802">
    <property type="term" value="C:trans-Golgi network"/>
    <property type="evidence" value="ECO:0007669"/>
    <property type="project" value="TreeGrafter"/>
</dbReference>
<dbReference type="GO" id="GO:0035091">
    <property type="term" value="F:phosphatidylinositol binding"/>
    <property type="evidence" value="ECO:0007669"/>
    <property type="project" value="InterPro"/>
</dbReference>
<dbReference type="Pfam" id="PF00790">
    <property type="entry name" value="VHS"/>
    <property type="match status" value="1"/>
</dbReference>
<dbReference type="GO" id="GO:0043328">
    <property type="term" value="P:protein transport to vacuole involved in ubiquitin-dependent protein catabolic process via the multivesicular body sorting pathway"/>
    <property type="evidence" value="ECO:0007669"/>
    <property type="project" value="TreeGrafter"/>
</dbReference>
<feature type="compositionally biased region" description="Low complexity" evidence="9">
    <location>
        <begin position="484"/>
        <end position="495"/>
    </location>
</feature>
<dbReference type="Pfam" id="PF02883">
    <property type="entry name" value="Alpha_adaptinC2"/>
    <property type="match status" value="1"/>
</dbReference>
<comment type="caution">
    <text evidence="13">The sequence shown here is derived from an EMBL/GenBank/DDBJ whole genome shotgun (WGS) entry which is preliminary data.</text>
</comment>
<dbReference type="GO" id="GO:0005829">
    <property type="term" value="C:cytosol"/>
    <property type="evidence" value="ECO:0007669"/>
    <property type="project" value="GOC"/>
</dbReference>
<accession>A0A8H3V134</accession>
<dbReference type="PROSITE" id="PS50909">
    <property type="entry name" value="GAT"/>
    <property type="match status" value="1"/>
</dbReference>
<protein>
    <submittedName>
        <fullName evidence="13">Uncharacterized protein</fullName>
    </submittedName>
</protein>
<evidence type="ECO:0000256" key="6">
    <source>
        <dbReference type="ARBA" id="ARBA00023054"/>
    </source>
</evidence>
<dbReference type="PANTHER" id="PTHR47180">
    <property type="entry name" value="ADP-RIBOSYLATION FACTOR-BINDING PROTEIN GGA1-RELATED"/>
    <property type="match status" value="1"/>
</dbReference>
<dbReference type="GO" id="GO:0006896">
    <property type="term" value="P:Golgi to vacuole transport"/>
    <property type="evidence" value="ECO:0007669"/>
    <property type="project" value="TreeGrafter"/>
</dbReference>
<dbReference type="FunFam" id="1.25.40.90:FF:000008">
    <property type="entry name" value="VHS domain protein"/>
    <property type="match status" value="1"/>
</dbReference>
<dbReference type="Proteomes" id="UP000447873">
    <property type="component" value="Unassembled WGS sequence"/>
</dbReference>
<feature type="compositionally biased region" description="Polar residues" evidence="9">
    <location>
        <begin position="409"/>
        <end position="426"/>
    </location>
</feature>
<dbReference type="EMBL" id="WNWS01000136">
    <property type="protein sequence ID" value="KAE9978409.1"/>
    <property type="molecule type" value="Genomic_DNA"/>
</dbReference>
<keyword evidence="6" id="KW-0175">Coiled coil</keyword>
<proteinExistence type="predicted"/>
<dbReference type="SUPFAM" id="SSF49348">
    <property type="entry name" value="Clathrin adaptor appendage domain"/>
    <property type="match status" value="1"/>
</dbReference>
<gene>
    <name evidence="13" type="ORF">EG328_001490</name>
</gene>
<dbReference type="GO" id="GO:0006895">
    <property type="term" value="P:Golgi to endosome transport"/>
    <property type="evidence" value="ECO:0007669"/>
    <property type="project" value="UniProtKB-ARBA"/>
</dbReference>
<evidence type="ECO:0000256" key="9">
    <source>
        <dbReference type="SAM" id="MobiDB-lite"/>
    </source>
</evidence>
<keyword evidence="3" id="KW-0813">Transport</keyword>
<feature type="region of interest" description="Disordered" evidence="9">
    <location>
        <begin position="406"/>
        <end position="507"/>
    </location>
</feature>
<dbReference type="InterPro" id="IPR038425">
    <property type="entry name" value="GAT_sf"/>
</dbReference>
<dbReference type="Gene3D" id="2.60.40.1230">
    <property type="match status" value="1"/>
</dbReference>
<dbReference type="FunFam" id="1.20.58.160:FF:000003">
    <property type="entry name" value="VHS domain protein"/>
    <property type="match status" value="1"/>
</dbReference>
<organism evidence="13 14">
    <name type="scientific">Venturia inaequalis</name>
    <name type="common">Apple scab fungus</name>
    <dbReference type="NCBI Taxonomy" id="5025"/>
    <lineage>
        <taxon>Eukaryota</taxon>
        <taxon>Fungi</taxon>
        <taxon>Dikarya</taxon>
        <taxon>Ascomycota</taxon>
        <taxon>Pezizomycotina</taxon>
        <taxon>Dothideomycetes</taxon>
        <taxon>Pleosporomycetidae</taxon>
        <taxon>Venturiales</taxon>
        <taxon>Venturiaceae</taxon>
        <taxon>Venturia</taxon>
    </lineage>
</organism>
<feature type="compositionally biased region" description="Low complexity" evidence="9">
    <location>
        <begin position="358"/>
        <end position="373"/>
    </location>
</feature>
<name>A0A8H3V134_VENIN</name>
<dbReference type="InterPro" id="IPR004152">
    <property type="entry name" value="GAT_dom"/>
</dbReference>
<feature type="domain" description="VHS" evidence="10">
    <location>
        <begin position="25"/>
        <end position="161"/>
    </location>
</feature>
<dbReference type="InterPro" id="IPR008152">
    <property type="entry name" value="Clathrin_a/b/g-adaptin_app_Ig"/>
</dbReference>
<comment type="subunit">
    <text evidence="2">Component of the ESCRT-0 complex composed of HSE1 and VPS27.</text>
</comment>
<dbReference type="Gene3D" id="1.20.58.160">
    <property type="match status" value="1"/>
</dbReference>
<dbReference type="InterPro" id="IPR008942">
    <property type="entry name" value="ENTH_VHS"/>
</dbReference>
<dbReference type="CDD" id="cd14235">
    <property type="entry name" value="GAT_GGA_fungi"/>
    <property type="match status" value="1"/>
</dbReference>
<evidence type="ECO:0000259" key="10">
    <source>
        <dbReference type="PROSITE" id="PS50179"/>
    </source>
</evidence>
<dbReference type="Gene3D" id="1.25.40.90">
    <property type="match status" value="1"/>
</dbReference>
<keyword evidence="5" id="KW-0333">Golgi apparatus</keyword>
<comment type="function">
    <text evidence="7">May play a role in the regulation of membrane traffic through the trans-Golgi network.</text>
</comment>
<feature type="domain" description="GAT" evidence="12">
    <location>
        <begin position="188"/>
        <end position="315"/>
    </location>
</feature>
<evidence type="ECO:0000313" key="13">
    <source>
        <dbReference type="EMBL" id="KAE9978409.1"/>
    </source>
</evidence>
<evidence type="ECO:0000256" key="7">
    <source>
        <dbReference type="ARBA" id="ARBA00053552"/>
    </source>
</evidence>
<evidence type="ECO:0000256" key="5">
    <source>
        <dbReference type="ARBA" id="ARBA00023034"/>
    </source>
</evidence>
<dbReference type="CDD" id="cd16998">
    <property type="entry name" value="VHS_GGA_fungi"/>
    <property type="match status" value="1"/>
</dbReference>
<keyword evidence="4" id="KW-0653">Protein transport</keyword>
<dbReference type="InterPro" id="IPR002014">
    <property type="entry name" value="VHS_dom"/>
</dbReference>
<dbReference type="InterPro" id="IPR013041">
    <property type="entry name" value="Clathrin_app_Ig-like_sf"/>
</dbReference>
<evidence type="ECO:0000256" key="8">
    <source>
        <dbReference type="ARBA" id="ARBA00065344"/>
    </source>
</evidence>
<feature type="compositionally biased region" description="Low complexity" evidence="9">
    <location>
        <begin position="427"/>
        <end position="461"/>
    </location>
</feature>
<dbReference type="InterPro" id="IPR008153">
    <property type="entry name" value="GAE_dom"/>
</dbReference>
<evidence type="ECO:0000256" key="1">
    <source>
        <dbReference type="ARBA" id="ARBA00004601"/>
    </source>
</evidence>
<dbReference type="AlphaFoldDB" id="A0A8H3V134"/>
<reference evidence="13 14" key="1">
    <citation type="submission" date="2018-12" db="EMBL/GenBank/DDBJ databases">
        <title>Venturia inaequalis Genome Resource.</title>
        <authorList>
            <person name="Lichtner F.J."/>
        </authorList>
    </citation>
    <scope>NUCLEOTIDE SEQUENCE [LARGE SCALE GENOMIC DNA]</scope>
    <source>
        <strain evidence="13 14">120213</strain>
    </source>
</reference>
<dbReference type="GO" id="GO:0043130">
    <property type="term" value="F:ubiquitin binding"/>
    <property type="evidence" value="ECO:0007669"/>
    <property type="project" value="InterPro"/>
</dbReference>
<dbReference type="FunFam" id="1.20.5.170:FF:000024">
    <property type="entry name" value="VHS domain-containing protein"/>
    <property type="match status" value="1"/>
</dbReference>
<comment type="subunit">
    <text evidence="8">Binds to ARF1 and ARF2.</text>
</comment>
<dbReference type="PANTHER" id="PTHR47180:SF1">
    <property type="entry name" value="ADP-RIBOSYLATION FACTOR-BINDING PROTEIN GGA1-RELATED"/>
    <property type="match status" value="1"/>
</dbReference>
<evidence type="ECO:0000259" key="12">
    <source>
        <dbReference type="PROSITE" id="PS50909"/>
    </source>
</evidence>
<evidence type="ECO:0000256" key="4">
    <source>
        <dbReference type="ARBA" id="ARBA00022927"/>
    </source>
</evidence>
<dbReference type="PROSITE" id="PS50180">
    <property type="entry name" value="GAE"/>
    <property type="match status" value="1"/>
</dbReference>
<evidence type="ECO:0000313" key="14">
    <source>
        <dbReference type="Proteomes" id="UP000447873"/>
    </source>
</evidence>
<dbReference type="InterPro" id="IPR052653">
    <property type="entry name" value="ARF-binding"/>
</dbReference>
<evidence type="ECO:0000259" key="11">
    <source>
        <dbReference type="PROSITE" id="PS50180"/>
    </source>
</evidence>
<feature type="domain" description="GAE" evidence="11">
    <location>
        <begin position="538"/>
        <end position="655"/>
    </location>
</feature>
<comment type="subcellular location">
    <subcellularLocation>
        <location evidence="1">Golgi apparatus</location>
        <location evidence="1">trans-Golgi network</location>
    </subcellularLocation>
</comment>
<feature type="region of interest" description="Disordered" evidence="9">
    <location>
        <begin position="345"/>
        <end position="377"/>
    </location>
</feature>
<dbReference type="PROSITE" id="PS50179">
    <property type="entry name" value="VHS"/>
    <property type="match status" value="1"/>
</dbReference>
<dbReference type="SMART" id="SM00288">
    <property type="entry name" value="VHS"/>
    <property type="match status" value="1"/>
</dbReference>
<evidence type="ECO:0000256" key="2">
    <source>
        <dbReference type="ARBA" id="ARBA00011446"/>
    </source>
</evidence>
<sequence>MAARDRWGGFGEPVQTPLQRYILNACDPQNFEPNLALNLEISDLINAKKGNSPREAAVAIVNYVNHRNANVAMLALNLLDICVKNCGYPFHLQISTKEFLNELVRRFPERPPAHSSRVQMKILELLEEWRSTICQTSRYKEDLGFIRDMHRLLSYKGYQFPEVRREDAAVLNPSDNLRSADEMEEEERAAQSAKLQELIRRGGPGDLQEANKLMKVMAGYDTRNKTDWRAKAAEEVGRIQQKARLLEDMLQKHQATDKIKEGDVFEELANALMSAHPKIQKMCEEESDDHEAVAKLFEINDSINRTIERYKLVKKGDLEAAAKIPKGTLGTSGAGVTRGANNELSLIDLGGPEDEAMTPTPSSSSAPEAPKSSGNALADDLLGLSMTDNYGQGGAVSLSSNGNGFGASTAPTGPHLSNAQITSMFNSPAPAASQPSAFSSLSNFAAPNPSSRPSSTFTSPPAQQQHFKPDPFAALSSASHTPRQQSPFQFQSSHAAPPPASSTNLLDSFTAPAPAAQAAQAAQAPADDEWTFASALPSSTPAKLTVTNTSILIAWTVSRSTSTNEIEITSNITNNTFTPISELTFQVAVTKTYSLKLEPQSGRELGPKGSRPISQVIRLLGVETGKGESVRMRWKLSYLMGGERKEEMGERLVGLSMERVGLFLLLDDELRCDEDVIGRIVIASRHERKNSSMNEVKH</sequence>
<dbReference type="SUPFAM" id="SSF89009">
    <property type="entry name" value="GAT-like domain"/>
    <property type="match status" value="1"/>
</dbReference>